<name>A0A1G8D0T0_9RHOO</name>
<proteinExistence type="predicted"/>
<keyword evidence="2" id="KW-1185">Reference proteome</keyword>
<dbReference type="Pfam" id="PF05742">
    <property type="entry name" value="TANGO2"/>
    <property type="match status" value="1"/>
</dbReference>
<dbReference type="STRING" id="83767.SAMN05660652_01791"/>
<dbReference type="InterPro" id="IPR008551">
    <property type="entry name" value="TANGO2"/>
</dbReference>
<organism evidence="1 2">
    <name type="scientific">Propionivibrio dicarboxylicus</name>
    <dbReference type="NCBI Taxonomy" id="83767"/>
    <lineage>
        <taxon>Bacteria</taxon>
        <taxon>Pseudomonadati</taxon>
        <taxon>Pseudomonadota</taxon>
        <taxon>Betaproteobacteria</taxon>
        <taxon>Rhodocyclales</taxon>
        <taxon>Rhodocyclaceae</taxon>
        <taxon>Propionivibrio</taxon>
    </lineage>
</organism>
<protein>
    <submittedName>
        <fullName evidence="1">Transport and Golgi organisation 2</fullName>
    </submittedName>
</protein>
<evidence type="ECO:0000313" key="2">
    <source>
        <dbReference type="Proteomes" id="UP000198607"/>
    </source>
</evidence>
<evidence type="ECO:0000313" key="1">
    <source>
        <dbReference type="EMBL" id="SDH51164.1"/>
    </source>
</evidence>
<gene>
    <name evidence="1" type="ORF">SAMN05660652_01791</name>
</gene>
<accession>A0A1G8D0T0</accession>
<sequence>MLTADFLTGSLGLDEYLTHIGVRATAFNGFNLLLGDGKRLAYLSNRAPGQVVPRFLEAGIYGLSNHVLDTPWPKLTVAKKAFGKALAELPETSAFFDLLADDEIVPDQHLPSTGVPPHWERLLSAIFVRSPDYGTRASTVLCVHHSGRIVFEERQFGPQARKLGHLREDIQSSSMLTGV</sequence>
<reference evidence="1 2" key="1">
    <citation type="submission" date="2016-10" db="EMBL/GenBank/DDBJ databases">
        <authorList>
            <person name="de Groot N.N."/>
        </authorList>
    </citation>
    <scope>NUCLEOTIDE SEQUENCE [LARGE SCALE GENOMIC DNA]</scope>
    <source>
        <strain evidence="1 2">DSM 5885</strain>
    </source>
</reference>
<dbReference type="PANTHER" id="PTHR17985:SF8">
    <property type="entry name" value="TRANSPORT AND GOLGI ORGANIZATION PROTEIN 2 HOMOLOG"/>
    <property type="match status" value="1"/>
</dbReference>
<dbReference type="AlphaFoldDB" id="A0A1G8D0T0"/>
<dbReference type="Proteomes" id="UP000198607">
    <property type="component" value="Unassembled WGS sequence"/>
</dbReference>
<dbReference type="EMBL" id="FNCY01000006">
    <property type="protein sequence ID" value="SDH51164.1"/>
    <property type="molecule type" value="Genomic_DNA"/>
</dbReference>
<dbReference type="PANTHER" id="PTHR17985">
    <property type="entry name" value="SER/THR-RICH PROTEIN T10 IN DGCR REGION"/>
    <property type="match status" value="1"/>
</dbReference>